<reference evidence="2" key="1">
    <citation type="submission" date="2018-05" db="EMBL/GenBank/DDBJ databases">
        <authorList>
            <person name="Lanie J.A."/>
            <person name="Ng W.-L."/>
            <person name="Kazmierczak K.M."/>
            <person name="Andrzejewski T.M."/>
            <person name="Davidsen T.M."/>
            <person name="Wayne K.J."/>
            <person name="Tettelin H."/>
            <person name="Glass J.I."/>
            <person name="Rusch D."/>
            <person name="Podicherti R."/>
            <person name="Tsui H.-C.T."/>
            <person name="Winkler M.E."/>
        </authorList>
    </citation>
    <scope>NUCLEOTIDE SEQUENCE</scope>
</reference>
<dbReference type="InterPro" id="IPR016040">
    <property type="entry name" value="NAD(P)-bd_dom"/>
</dbReference>
<gene>
    <name evidence="2" type="ORF">METZ01_LOCUS74134</name>
</gene>
<evidence type="ECO:0000313" key="2">
    <source>
        <dbReference type="EMBL" id="SVA21280.1"/>
    </source>
</evidence>
<proteinExistence type="predicted"/>
<sequence length="309" mass="32646">VRALVTGAAGFVGRHLTAHLATCGDDVVGTDRSEGGPDLLNPTGLARLVAEVDPEVVFHLAGQADVGGSWEAPADTLRVNAEGTLHLLEAVRSAGGARVVTVTSADVYGVVRPEDLPLNETAPLRPVSPYAVSKAAADLLALQAYLGHGMDVVRVRSFNHLGPGQDDRFVCSALAARIAAAEAGRGDEVRVGNLAARRDFTDVRDVVRAYRCLAIDGRGGAAYNVCTGTSVAVSEVAERLVGLATRPLRLVDDPALHRPVDVPDLRGDPTVLRTDTGWEPEVALDDTLADLLADWRRRLPDVIPADWTP</sequence>
<organism evidence="2">
    <name type="scientific">marine metagenome</name>
    <dbReference type="NCBI Taxonomy" id="408172"/>
    <lineage>
        <taxon>unclassified sequences</taxon>
        <taxon>metagenomes</taxon>
        <taxon>ecological metagenomes</taxon>
    </lineage>
</organism>
<dbReference type="EMBL" id="UINC01005430">
    <property type="protein sequence ID" value="SVA21280.1"/>
    <property type="molecule type" value="Genomic_DNA"/>
</dbReference>
<dbReference type="SUPFAM" id="SSF51735">
    <property type="entry name" value="NAD(P)-binding Rossmann-fold domains"/>
    <property type="match status" value="1"/>
</dbReference>
<dbReference type="Gene3D" id="3.40.50.720">
    <property type="entry name" value="NAD(P)-binding Rossmann-like Domain"/>
    <property type="match status" value="1"/>
</dbReference>
<dbReference type="AlphaFoldDB" id="A0A381TZ62"/>
<dbReference type="PANTHER" id="PTHR43000">
    <property type="entry name" value="DTDP-D-GLUCOSE 4,6-DEHYDRATASE-RELATED"/>
    <property type="match status" value="1"/>
</dbReference>
<protein>
    <recommendedName>
        <fullName evidence="1">NAD(P)-binding domain-containing protein</fullName>
    </recommendedName>
</protein>
<feature type="domain" description="NAD(P)-binding" evidence="1">
    <location>
        <begin position="38"/>
        <end position="290"/>
    </location>
</feature>
<name>A0A381TZ62_9ZZZZ</name>
<feature type="non-terminal residue" evidence="2">
    <location>
        <position position="1"/>
    </location>
</feature>
<dbReference type="InterPro" id="IPR036291">
    <property type="entry name" value="NAD(P)-bd_dom_sf"/>
</dbReference>
<dbReference type="Gene3D" id="3.90.25.10">
    <property type="entry name" value="UDP-galactose 4-epimerase, domain 1"/>
    <property type="match status" value="1"/>
</dbReference>
<dbReference type="Pfam" id="PF16363">
    <property type="entry name" value="GDP_Man_Dehyd"/>
    <property type="match status" value="1"/>
</dbReference>
<evidence type="ECO:0000259" key="1">
    <source>
        <dbReference type="Pfam" id="PF16363"/>
    </source>
</evidence>
<accession>A0A381TZ62</accession>